<sequence>MRKNLILTLSACSLVLMTSCSKLGKLSADNFSVTPNPLETVGGKVPATVEGQFPEKFMNRKATVTVVPELRYGNGQVAKGQAVTFQGEKVMANHKVISYRLGGRYTMKTVFDYVPAMQKSDMYLAFDARIGNSKVNVPAIKVATGVIATAELYRKAMQQGGACLALDSFQRVIDHKQEANVKFLINQANLRSNELKNNSVREFVSMLKRINADREKLAIKNVEVQAYASPEGGFTFNDKLANKRQNVSEGYVKQQLKGTNLQTDIDAHYTAQDWEGFMKLVQASKIQDKDVILRVLSMYKDPQEREQQIRNMSEGFRELADGILPELRRSRLIINYQTIGRSDQQIKQQYAADPTKLSLEELLYAASLTNDVNAKKAIYKKTTELYDRDYRAYNNLAALALNEGDEHTANSYLSQALQANRKAPEAYANKAYINLTHGEIAEAEHNLADATEANGFNEIIGNLHIARGNYANATDELFNDNNSAALAQLLNKNYVAAEQTLKAIKQPNGLTYYLFAVLNARQGKNDTAAKYLKEALQKDPSLAEYAKNDLELAKVNK</sequence>
<dbReference type="SMART" id="SM00028">
    <property type="entry name" value="TPR"/>
    <property type="match status" value="3"/>
</dbReference>
<organism evidence="2 3">
    <name type="scientific">Segatella oris</name>
    <dbReference type="NCBI Taxonomy" id="28135"/>
    <lineage>
        <taxon>Bacteria</taxon>
        <taxon>Pseudomonadati</taxon>
        <taxon>Bacteroidota</taxon>
        <taxon>Bacteroidia</taxon>
        <taxon>Bacteroidales</taxon>
        <taxon>Prevotellaceae</taxon>
        <taxon>Segatella</taxon>
    </lineage>
</organism>
<dbReference type="EMBL" id="LR134384">
    <property type="protein sequence ID" value="VEH14825.1"/>
    <property type="molecule type" value="Genomic_DNA"/>
</dbReference>
<accession>A0A3S4T4T6</accession>
<dbReference type="Gene3D" id="1.25.40.10">
    <property type="entry name" value="Tetratricopeptide repeat domain"/>
    <property type="match status" value="2"/>
</dbReference>
<evidence type="ECO:0000256" key="1">
    <source>
        <dbReference type="SAM" id="SignalP"/>
    </source>
</evidence>
<evidence type="ECO:0000313" key="2">
    <source>
        <dbReference type="EMBL" id="VEH14825.1"/>
    </source>
</evidence>
<dbReference type="InterPro" id="IPR011990">
    <property type="entry name" value="TPR-like_helical_dom_sf"/>
</dbReference>
<dbReference type="SUPFAM" id="SSF48452">
    <property type="entry name" value="TPR-like"/>
    <property type="match status" value="1"/>
</dbReference>
<feature type="chain" id="PRO_5018669834" evidence="1">
    <location>
        <begin position="25"/>
        <end position="557"/>
    </location>
</feature>
<dbReference type="KEGG" id="poc:NCTC13071_00809"/>
<dbReference type="AlphaFoldDB" id="A0A3S4T4T6"/>
<reference evidence="2 3" key="1">
    <citation type="submission" date="2018-12" db="EMBL/GenBank/DDBJ databases">
        <authorList>
            <consortium name="Pathogen Informatics"/>
        </authorList>
    </citation>
    <scope>NUCLEOTIDE SEQUENCE [LARGE SCALE GENOMIC DNA]</scope>
    <source>
        <strain evidence="2 3">NCTC13071</strain>
    </source>
</reference>
<keyword evidence="1" id="KW-0732">Signal</keyword>
<name>A0A3S4T4T6_9BACT</name>
<feature type="signal peptide" evidence="1">
    <location>
        <begin position="1"/>
        <end position="24"/>
    </location>
</feature>
<dbReference type="PROSITE" id="PS51257">
    <property type="entry name" value="PROKAR_LIPOPROTEIN"/>
    <property type="match status" value="1"/>
</dbReference>
<proteinExistence type="predicted"/>
<dbReference type="InterPro" id="IPR019734">
    <property type="entry name" value="TPR_rpt"/>
</dbReference>
<evidence type="ECO:0000313" key="3">
    <source>
        <dbReference type="Proteomes" id="UP000274578"/>
    </source>
</evidence>
<protein>
    <submittedName>
        <fullName evidence="2">Flp pilus assembly protein TadD, contains TPR repeats</fullName>
    </submittedName>
</protein>
<dbReference type="Proteomes" id="UP000274578">
    <property type="component" value="Chromosome 1"/>
</dbReference>
<gene>
    <name evidence="2" type="ORF">NCTC13071_00809</name>
</gene>
<dbReference type="RefSeq" id="WP_026285937.1">
    <property type="nucleotide sequence ID" value="NZ_LR134384.1"/>
</dbReference>
<dbReference type="GeneID" id="85011692"/>